<protein>
    <submittedName>
        <fullName evidence="7">C40 family peptidase</fullName>
    </submittedName>
</protein>
<dbReference type="AlphaFoldDB" id="A0A9D7SFL2"/>
<evidence type="ECO:0000259" key="6">
    <source>
        <dbReference type="PROSITE" id="PS51935"/>
    </source>
</evidence>
<evidence type="ECO:0000256" key="3">
    <source>
        <dbReference type="ARBA" id="ARBA00022801"/>
    </source>
</evidence>
<proteinExistence type="inferred from homology"/>
<feature type="domain" description="NlpC/P60" evidence="6">
    <location>
        <begin position="142"/>
        <end position="265"/>
    </location>
</feature>
<accession>A0A9D7SFL2</accession>
<dbReference type="InterPro" id="IPR000064">
    <property type="entry name" value="NLP_P60_dom"/>
</dbReference>
<evidence type="ECO:0000256" key="1">
    <source>
        <dbReference type="ARBA" id="ARBA00007074"/>
    </source>
</evidence>
<dbReference type="GO" id="GO:0042834">
    <property type="term" value="F:peptidoglycan binding"/>
    <property type="evidence" value="ECO:0007669"/>
    <property type="project" value="InterPro"/>
</dbReference>
<comment type="similarity">
    <text evidence="1">Belongs to the peptidase C40 family.</text>
</comment>
<dbReference type="PROSITE" id="PS51935">
    <property type="entry name" value="NLPC_P60"/>
    <property type="match status" value="1"/>
</dbReference>
<evidence type="ECO:0000256" key="2">
    <source>
        <dbReference type="ARBA" id="ARBA00022670"/>
    </source>
</evidence>
<dbReference type="InterPro" id="IPR036680">
    <property type="entry name" value="SPOR-like_sf"/>
</dbReference>
<dbReference type="EMBL" id="JADKIO010000005">
    <property type="protein sequence ID" value="MBK9795612.1"/>
    <property type="molecule type" value="Genomic_DNA"/>
</dbReference>
<sequence length="265" mass="28487">MFWSGPEQRRRSWPALALGLLLAPGCSRTPRPLPERRTAPIPSARALPRLGFTLQAGAFAKVENAARFSESLQAQGLEAAYYAAGDGLYRVRFGDFATRDKARTRGEALKRSGILEAFWVVAPDGSAPTAPGPARTRPTDERGLRASLVESARSYLGVPYLFGGTTERGFDCSGLTGAVYRLNGLSLPRSSRAQFEAGNPVDLEQARAGDLVFFATAGGGRVSHVGVYLGQGAFIHAPRSGQSIRQNDLADRSYQQALVGIRSYL</sequence>
<dbReference type="GO" id="GO:0008234">
    <property type="term" value="F:cysteine-type peptidase activity"/>
    <property type="evidence" value="ECO:0007669"/>
    <property type="project" value="UniProtKB-KW"/>
</dbReference>
<dbReference type="PANTHER" id="PTHR47053">
    <property type="entry name" value="MUREIN DD-ENDOPEPTIDASE MEPH-RELATED"/>
    <property type="match status" value="1"/>
</dbReference>
<dbReference type="SUPFAM" id="SSF110997">
    <property type="entry name" value="Sporulation related repeat"/>
    <property type="match status" value="1"/>
</dbReference>
<organism evidence="7 8">
    <name type="scientific">Candidatus Geothrix skivensis</name>
    <dbReference type="NCBI Taxonomy" id="2954439"/>
    <lineage>
        <taxon>Bacteria</taxon>
        <taxon>Pseudomonadati</taxon>
        <taxon>Acidobacteriota</taxon>
        <taxon>Holophagae</taxon>
        <taxon>Holophagales</taxon>
        <taxon>Holophagaceae</taxon>
        <taxon>Geothrix</taxon>
    </lineage>
</organism>
<dbReference type="Pfam" id="PF00877">
    <property type="entry name" value="NLPC_P60"/>
    <property type="match status" value="1"/>
</dbReference>
<name>A0A9D7SFL2_9BACT</name>
<dbReference type="Gene3D" id="3.90.1720.10">
    <property type="entry name" value="endopeptidase domain like (from Nostoc punctiforme)"/>
    <property type="match status" value="1"/>
</dbReference>
<evidence type="ECO:0000256" key="4">
    <source>
        <dbReference type="ARBA" id="ARBA00022807"/>
    </source>
</evidence>
<evidence type="ECO:0000313" key="7">
    <source>
        <dbReference type="EMBL" id="MBK9795612.1"/>
    </source>
</evidence>
<evidence type="ECO:0000313" key="8">
    <source>
        <dbReference type="Proteomes" id="UP000886657"/>
    </source>
</evidence>
<dbReference type="Pfam" id="PF05036">
    <property type="entry name" value="SPOR"/>
    <property type="match status" value="1"/>
</dbReference>
<dbReference type="Gene3D" id="3.30.70.1070">
    <property type="entry name" value="Sporulation related repeat"/>
    <property type="match status" value="1"/>
</dbReference>
<dbReference type="SUPFAM" id="SSF54001">
    <property type="entry name" value="Cysteine proteinases"/>
    <property type="match status" value="1"/>
</dbReference>
<gene>
    <name evidence="7" type="ORF">IPP58_03815</name>
</gene>
<feature type="domain" description="SPOR" evidence="5">
    <location>
        <begin position="46"/>
        <end position="122"/>
    </location>
</feature>
<dbReference type="InterPro" id="IPR007730">
    <property type="entry name" value="SPOR-like_dom"/>
</dbReference>
<reference evidence="7" key="1">
    <citation type="submission" date="2020-10" db="EMBL/GenBank/DDBJ databases">
        <title>Connecting structure to function with the recovery of over 1000 high-quality activated sludge metagenome-assembled genomes encoding full-length rRNA genes using long-read sequencing.</title>
        <authorList>
            <person name="Singleton C.M."/>
            <person name="Petriglieri F."/>
            <person name="Kristensen J.M."/>
            <person name="Kirkegaard R.H."/>
            <person name="Michaelsen T.Y."/>
            <person name="Andersen M.H."/>
            <person name="Karst S.M."/>
            <person name="Dueholm M.S."/>
            <person name="Nielsen P.H."/>
            <person name="Albertsen M."/>
        </authorList>
    </citation>
    <scope>NUCLEOTIDE SEQUENCE</scope>
    <source>
        <strain evidence="7">Skiv_18-Q3-R9-52_MAXAC.067</strain>
    </source>
</reference>
<dbReference type="GO" id="GO:0006508">
    <property type="term" value="P:proteolysis"/>
    <property type="evidence" value="ECO:0007669"/>
    <property type="project" value="UniProtKB-KW"/>
</dbReference>
<dbReference type="PROSITE" id="PS51724">
    <property type="entry name" value="SPOR"/>
    <property type="match status" value="1"/>
</dbReference>
<dbReference type="InterPro" id="IPR051202">
    <property type="entry name" value="Peptidase_C40"/>
</dbReference>
<keyword evidence="3" id="KW-0378">Hydrolase</keyword>
<keyword evidence="4" id="KW-0788">Thiol protease</keyword>
<comment type="caution">
    <text evidence="7">The sequence shown here is derived from an EMBL/GenBank/DDBJ whole genome shotgun (WGS) entry which is preliminary data.</text>
</comment>
<dbReference type="Proteomes" id="UP000886657">
    <property type="component" value="Unassembled WGS sequence"/>
</dbReference>
<keyword evidence="2" id="KW-0645">Protease</keyword>
<evidence type="ECO:0000259" key="5">
    <source>
        <dbReference type="PROSITE" id="PS51724"/>
    </source>
</evidence>
<dbReference type="InterPro" id="IPR038765">
    <property type="entry name" value="Papain-like_cys_pep_sf"/>
</dbReference>
<dbReference type="PANTHER" id="PTHR47053:SF1">
    <property type="entry name" value="MUREIN DD-ENDOPEPTIDASE MEPH-RELATED"/>
    <property type="match status" value="1"/>
</dbReference>